<keyword evidence="3" id="KW-0238">DNA-binding</keyword>
<name>A0A2N5VES3_9BASI</name>
<comment type="subcellular location">
    <subcellularLocation>
        <location evidence="1">Nucleus</location>
    </subcellularLocation>
</comment>
<proteinExistence type="predicted"/>
<evidence type="ECO:0000256" key="1">
    <source>
        <dbReference type="ARBA" id="ARBA00004123"/>
    </source>
</evidence>
<dbReference type="EMBL" id="PGCI01000024">
    <property type="protein sequence ID" value="PLW48406.1"/>
    <property type="molecule type" value="Genomic_DNA"/>
</dbReference>
<evidence type="ECO:0000256" key="2">
    <source>
        <dbReference type="ARBA" id="ARBA00023015"/>
    </source>
</evidence>
<dbReference type="Gene3D" id="3.80.10.10">
    <property type="entry name" value="Ribonuclease Inhibitor"/>
    <property type="match status" value="1"/>
</dbReference>
<evidence type="ECO:0000256" key="4">
    <source>
        <dbReference type="ARBA" id="ARBA00023163"/>
    </source>
</evidence>
<accession>A0A2N5VES3</accession>
<gene>
    <name evidence="6" type="ORF">PCASD_02953</name>
</gene>
<evidence type="ECO:0000313" key="6">
    <source>
        <dbReference type="EMBL" id="PLW48406.1"/>
    </source>
</evidence>
<organism evidence="6 7">
    <name type="scientific">Puccinia coronata f. sp. avenae</name>
    <dbReference type="NCBI Taxonomy" id="200324"/>
    <lineage>
        <taxon>Eukaryota</taxon>
        <taxon>Fungi</taxon>
        <taxon>Dikarya</taxon>
        <taxon>Basidiomycota</taxon>
        <taxon>Pucciniomycotina</taxon>
        <taxon>Pucciniomycetes</taxon>
        <taxon>Pucciniales</taxon>
        <taxon>Pucciniaceae</taxon>
        <taxon>Puccinia</taxon>
    </lineage>
</organism>
<keyword evidence="4" id="KW-0804">Transcription</keyword>
<dbReference type="GO" id="GO:0000981">
    <property type="term" value="F:DNA-binding transcription factor activity, RNA polymerase II-specific"/>
    <property type="evidence" value="ECO:0007669"/>
    <property type="project" value="TreeGrafter"/>
</dbReference>
<dbReference type="InterPro" id="IPR032675">
    <property type="entry name" value="LRR_dom_sf"/>
</dbReference>
<sequence>MAKLTDLPAELISRIVRHVFDANQAAKRRDDHTPPGDHHLLDHTQINCAAEPKPRPHLERLASPVRHVYIQYRPRPQSHLEFSWPDGLPKNPLLPLSLISRTFCHCAQELLFQNVALGSIWTASLFLESLTCSTPHEDSSPQRRPQIDYQAEQHELRRPSPLAQHVRSLQFAWGGPCSMGKGGVSILCEILRSCPLLENIAICNTFRLACKEPILEALASKPHIKEFVILNNAHGENSTFQWQAYDVVSRLFPHWNSLETVDFFELGDSSTGFLKAAANPLPSLNCATRTLILTDHELDELALSALLKSSAPSLRTLEIIGPGYKLDRAALCRVLQGCTSPILESLTLESSHCERPLSSDLNSDDPLTSPGLLDIVFSSPKALRNLKTLSFIGPVATGRLFKRLPKSIVKLAWESCHLPADALVETLSSSGNDAHSLPNLKCCSVRSRYGWSPADELAVRAALRIRGACFHISLDRMYGSPTLTDAIEEEELGDEEDRRPVYASATPRRHPCVILPAHAKARRKVAGAITLPASFPEQQQCPDPLESPDCSLQIMSPLCSHLTLSTRQVFNASCLSTWRPYLNCYSRRGVPRTLREEWLG</sequence>
<reference evidence="6 7" key="1">
    <citation type="submission" date="2017-11" db="EMBL/GenBank/DDBJ databases">
        <title>De novo assembly and phasing of dikaryotic genomes from two isolates of Puccinia coronata f. sp. avenae, the causal agent of oat crown rust.</title>
        <authorList>
            <person name="Miller M.E."/>
            <person name="Zhang Y."/>
            <person name="Omidvar V."/>
            <person name="Sperschneider J."/>
            <person name="Schwessinger B."/>
            <person name="Raley C."/>
            <person name="Palmer J.M."/>
            <person name="Garnica D."/>
            <person name="Upadhyaya N."/>
            <person name="Rathjen J."/>
            <person name="Taylor J.M."/>
            <person name="Park R.F."/>
            <person name="Dodds P.N."/>
            <person name="Hirsch C.D."/>
            <person name="Kianian S.F."/>
            <person name="Figueroa M."/>
        </authorList>
    </citation>
    <scope>NUCLEOTIDE SEQUENCE [LARGE SCALE GENOMIC DNA]</scope>
    <source>
        <strain evidence="6">12SD80</strain>
    </source>
</reference>
<keyword evidence="5" id="KW-0539">Nucleus</keyword>
<evidence type="ECO:0000256" key="5">
    <source>
        <dbReference type="ARBA" id="ARBA00023242"/>
    </source>
</evidence>
<dbReference type="PANTHER" id="PTHR11988">
    <property type="entry name" value="THYROTROPH EMBRYONIC FACTOR RELATED"/>
    <property type="match status" value="1"/>
</dbReference>
<evidence type="ECO:0000256" key="3">
    <source>
        <dbReference type="ARBA" id="ARBA00023125"/>
    </source>
</evidence>
<protein>
    <submittedName>
        <fullName evidence="6">Uncharacterized protein</fullName>
    </submittedName>
</protein>
<dbReference type="PANTHER" id="PTHR11988:SF27">
    <property type="entry name" value="GH27708P"/>
    <property type="match status" value="1"/>
</dbReference>
<dbReference type="Proteomes" id="UP000235392">
    <property type="component" value="Unassembled WGS sequence"/>
</dbReference>
<keyword evidence="2" id="KW-0805">Transcription regulation</keyword>
<dbReference type="SUPFAM" id="SSF52047">
    <property type="entry name" value="RNI-like"/>
    <property type="match status" value="1"/>
</dbReference>
<dbReference type="GO" id="GO:0000978">
    <property type="term" value="F:RNA polymerase II cis-regulatory region sequence-specific DNA binding"/>
    <property type="evidence" value="ECO:0007669"/>
    <property type="project" value="TreeGrafter"/>
</dbReference>
<dbReference type="AlphaFoldDB" id="A0A2N5VES3"/>
<evidence type="ECO:0000313" key="7">
    <source>
        <dbReference type="Proteomes" id="UP000235392"/>
    </source>
</evidence>
<comment type="caution">
    <text evidence="6">The sequence shown here is derived from an EMBL/GenBank/DDBJ whole genome shotgun (WGS) entry which is preliminary data.</text>
</comment>
<dbReference type="GO" id="GO:0005634">
    <property type="term" value="C:nucleus"/>
    <property type="evidence" value="ECO:0007669"/>
    <property type="project" value="UniProtKB-SubCell"/>
</dbReference>
<dbReference type="InterPro" id="IPR040223">
    <property type="entry name" value="PAR_bZIP"/>
</dbReference>